<dbReference type="InterPro" id="IPR027385">
    <property type="entry name" value="Beta-barrel_OMP"/>
</dbReference>
<dbReference type="EMBL" id="VOOS01000002">
    <property type="protein sequence ID" value="TXB66052.1"/>
    <property type="molecule type" value="Genomic_DNA"/>
</dbReference>
<proteinExistence type="predicted"/>
<reference evidence="4 5" key="1">
    <citation type="submission" date="2019-08" db="EMBL/GenBank/DDBJ databases">
        <title>Genome of Vicingus serpentipes NCIMB 15042.</title>
        <authorList>
            <person name="Bowman J.P."/>
        </authorList>
    </citation>
    <scope>NUCLEOTIDE SEQUENCE [LARGE SCALE GENOMIC DNA]</scope>
    <source>
        <strain evidence="4 5">NCIMB 15042</strain>
    </source>
</reference>
<feature type="signal peptide" evidence="2">
    <location>
        <begin position="1"/>
        <end position="19"/>
    </location>
</feature>
<keyword evidence="5" id="KW-1185">Reference proteome</keyword>
<evidence type="ECO:0000313" key="4">
    <source>
        <dbReference type="EMBL" id="TXB66052.1"/>
    </source>
</evidence>
<dbReference type="OrthoDB" id="965683at2"/>
<dbReference type="InterPro" id="IPR011250">
    <property type="entry name" value="OMP/PagP_B-barrel"/>
</dbReference>
<gene>
    <name evidence="4" type="ORF">FRY74_05640</name>
</gene>
<dbReference type="Gene3D" id="2.40.160.20">
    <property type="match status" value="1"/>
</dbReference>
<feature type="domain" description="Outer membrane protein beta-barrel" evidence="3">
    <location>
        <begin position="6"/>
        <end position="213"/>
    </location>
</feature>
<dbReference type="Proteomes" id="UP000321721">
    <property type="component" value="Unassembled WGS sequence"/>
</dbReference>
<organism evidence="4 5">
    <name type="scientific">Vicingus serpentipes</name>
    <dbReference type="NCBI Taxonomy" id="1926625"/>
    <lineage>
        <taxon>Bacteria</taxon>
        <taxon>Pseudomonadati</taxon>
        <taxon>Bacteroidota</taxon>
        <taxon>Flavobacteriia</taxon>
        <taxon>Flavobacteriales</taxon>
        <taxon>Vicingaceae</taxon>
        <taxon>Vicingus</taxon>
    </lineage>
</organism>
<evidence type="ECO:0000256" key="2">
    <source>
        <dbReference type="SAM" id="SignalP"/>
    </source>
</evidence>
<sequence length="250" mass="27319">MKNLILLLALTIFSTVLLAQEIETLKGQEGDWGLSINISGIINDIRLENDKDANGNYMVFARKYLKDDVALRIGLNVTSDRNKWTTEDSLSLASGSRALQTVDSSKTRFDFSVLVGYEKHMAGTKRLDPYFAAELMIGRIGNTKTDATTTLKDVTGTDKTDFTRQQDGGFTMGLGLVAGFNYFIAPKFSLGAEFGFAYTYMKSGGNYSESTVNTPVSGSQTSTFILGKQEQSNNTIGISSTSGIVLSYFF</sequence>
<evidence type="ECO:0000259" key="3">
    <source>
        <dbReference type="Pfam" id="PF13505"/>
    </source>
</evidence>
<dbReference type="AlphaFoldDB" id="A0A5C6RXH1"/>
<dbReference type="SUPFAM" id="SSF56925">
    <property type="entry name" value="OMPA-like"/>
    <property type="match status" value="1"/>
</dbReference>
<evidence type="ECO:0000313" key="5">
    <source>
        <dbReference type="Proteomes" id="UP000321721"/>
    </source>
</evidence>
<feature type="chain" id="PRO_5022982083" evidence="2">
    <location>
        <begin position="20"/>
        <end position="250"/>
    </location>
</feature>
<dbReference type="RefSeq" id="WP_147099461.1">
    <property type="nucleotide sequence ID" value="NZ_VOOS01000002.1"/>
</dbReference>
<comment type="caution">
    <text evidence="4">The sequence shown here is derived from an EMBL/GenBank/DDBJ whole genome shotgun (WGS) entry which is preliminary data.</text>
</comment>
<name>A0A5C6RXH1_9FLAO</name>
<protein>
    <submittedName>
        <fullName evidence="4">PorT family protein</fullName>
    </submittedName>
</protein>
<evidence type="ECO:0000256" key="1">
    <source>
        <dbReference type="ARBA" id="ARBA00022729"/>
    </source>
</evidence>
<keyword evidence="1 2" id="KW-0732">Signal</keyword>
<accession>A0A5C6RXH1</accession>
<dbReference type="Pfam" id="PF13505">
    <property type="entry name" value="OMP_b-brl"/>
    <property type="match status" value="1"/>
</dbReference>